<feature type="region of interest" description="Disordered" evidence="3">
    <location>
        <begin position="1602"/>
        <end position="1629"/>
    </location>
</feature>
<dbReference type="Gene3D" id="1.10.1540.10">
    <property type="entry name" value="BEACH domain"/>
    <property type="match status" value="1"/>
</dbReference>
<dbReference type="InterPro" id="IPR036322">
    <property type="entry name" value="WD40_repeat_dom_sf"/>
</dbReference>
<dbReference type="InterPro" id="IPR052651">
    <property type="entry name" value="WDR81"/>
</dbReference>
<feature type="region of interest" description="Disordered" evidence="3">
    <location>
        <begin position="576"/>
        <end position="648"/>
    </location>
</feature>
<dbReference type="Gene3D" id="2.130.10.10">
    <property type="entry name" value="YVTN repeat-like/Quinoprotein amine dehydrogenase"/>
    <property type="match status" value="2"/>
</dbReference>
<gene>
    <name evidence="5" type="primary">CSON007840</name>
</gene>
<dbReference type="VEuPathDB" id="VectorBase:CSON007840"/>
<feature type="repeat" description="WD" evidence="2">
    <location>
        <begin position="1851"/>
        <end position="1881"/>
    </location>
</feature>
<sequence>MELLCHELQIPKRYIKEETGNRFQVRAHKSWIKQLGQYGKVGSFTDNNSNSNWQQIFITVYQKHTHKVIPLPRLKHHDESNAAIADQLPITYSQLISYVSQNNHKSLWKSAYQKYSASRQCVTVSSTTTTTTTNSTLEQIAQQQSTKITSNTSTRNHESFSNSINLLPYDIVLREAIVRMYKCRIVQFRNWKSDDSASFNEDIQDSLSDDSHPNLYPVLVAIETNSCFFIVHNAQIDHTLLDCVTFSPAILDDYNKSLFLVYQLLTLIKNLHANGLLLGEINLSDIYLTENLWLQVFPQIEANLVEHQDDVSSSHEYISFKMMDEPPITYTLKDYCEMWVYGHLSNFDYLTILNNFAGRRIDSAGYHHIFPWVTDFTSRNGQVWRDLTKSKYRLNKGETQLDITFQPSLTNTPHHVSDVLSEITYYVYMARRTPKNVLCKHVRPVWVPGEYPASIQRLQEWTPDECIPEFFTDPQVFKSIHEDLPDLMLPTWSTCPEDFVNKHREALESQYVSEKLHHWIDLTFGYKLSGSAAIKAKNVCLPLIDKHKNLSKRGIVQLFYSHHPAKQFPNVWTQKVPPRIRSHSETRQRRMTRSSEDLSRNSDAISTISEPNNSPTRLRRSNVPQSESIERSPSCYHVSSGVAGSNRDTITLPKNYNPLSQLSALENLHSFKGKTFLETSPLTQIDFISCGVKNMTTTTGNSVKSFQNSQKNLKYEEEGNSYGFTNRIFSEAFEAQAANTAKESKMLMNLKQKRQLQKQAKKNMKQITAENRAKDLQILGILILEIFLPGKMRAHGSCSKMSVDQRIAVCENIMKNEIKLIPGCVLYPLQLLFGLSNDVDGKEVTDKGLPIPNAEQLLEPILSNTLFPFPVHYFKVYSIMKMLYNFNNVGKMLELYTFFECDGKQCAKFETLDKTRIAFSRKLAECKVKSSVNLIESLLQPVGHEQFSPVKLLLPHVIDLIVDDETSILAAWYLFDTVATALGPQESQKYLLGPILSLYEAESDDRTVFLQSNDISMRFSTTNTFKSRKAVKLYHHSFLLKLIVRFGLKCFLENFVPPLIEAVGGYKDPQINQPYHVHSIRNSEIRQSRSITKNLKFAETATDLSETTLMSPTDDNSIEDKTLSPVSTTPQMNQPATGEDVFVFEPESPGNPNDEGENSNNAIQKILDQLDIKSESGSFDLKLNYSTAFEVTEDEPLCPDALSHDSYELDDSAHGQTQFTIGSGDIQSPTIPIPSSFHRTIELNSIGCEIGSKRSIDSIDIFSANLTNKENNKVDTGKNNDTITVQASNDDNAGDTGNGTTTMTSSIFTVRSMADSRATSRSMRIADMSSESLLWLSHRLGPVLTARYLTRNLLKMLTLCYVGHENLLPEETSPPSPTDDQTITTFTISDARIVGDKAATNVLDCLTMMAALFGEQFILLQYFPHLSELIALCRKRITPSLEGGLISALQMLKHLIPCLSDSQLMEQLQDTILQNIIHPIIRLVSSSRTTMPSGFLARSVLTRKLLDVLYAIAVRIGPEMTNKQLCVPALQRFFLIFDKAYGVYDSNQKEKVASDTNWISQDDIPSYPSTLLEETQLLEIRRDGKIKEWCVKGAEIHSANAQRDDSFSNLTPPPAQPQSNAEQSSSSFDVNEVREKALDEIRDVFTPHLAYCAYMPFLKYLGEFIMGKTVVNHQLIMSLCLEHEQPDYSIMKNDIHKFESTAINQSALSMDSQLDYEQQLGNSFGSNVAVVGNRIDVQFGGQGPDRTEMGIGDVINMVAYKFDNLNTSRHLKGNWLAYWEHEIGRSDKDSRFNIKQIKLQTYTGHVNSVRAIVCLDNENSFMSASKDKTVKLWSLRSEGDGSKVSTCQFTYTNHKKSVHSLAFLESLRLTVSCDSGVHIWDPFVGASVGYFDAPRYSPVTVVRTFPSPSSIVIAGTSESTLKMIDARTFNYVNEWKLTPIINGQVRSIAVAPSGNYIAAGLSSGQIVLLDGRTGYVISSWRASDSELLQLVSANEQQLVSSCLDHSISVWNTKDGSLMHHLRSPPEPAHCLVTNGSELMLGTPANRIGNYSTINPDGAYAFTKLRSEIFRGVLTSLSILPLNRMVLVGSDNGNINLLC</sequence>
<dbReference type="InterPro" id="IPR015943">
    <property type="entry name" value="WD40/YVTN_repeat-like_dom_sf"/>
</dbReference>
<dbReference type="PROSITE" id="PS50197">
    <property type="entry name" value="BEACH"/>
    <property type="match status" value="1"/>
</dbReference>
<dbReference type="CDD" id="cd06071">
    <property type="entry name" value="Beach"/>
    <property type="match status" value="1"/>
</dbReference>
<dbReference type="SUPFAM" id="SSF50978">
    <property type="entry name" value="WD40 repeat-like"/>
    <property type="match status" value="1"/>
</dbReference>
<dbReference type="SUPFAM" id="SSF81837">
    <property type="entry name" value="BEACH domain"/>
    <property type="match status" value="1"/>
</dbReference>
<dbReference type="InterPro" id="IPR036372">
    <property type="entry name" value="BEACH_dom_sf"/>
</dbReference>
<dbReference type="PANTHER" id="PTHR44662:SF1">
    <property type="entry name" value="WD REPEAT-CONTAINING PROTEIN 81"/>
    <property type="match status" value="1"/>
</dbReference>
<keyword evidence="2" id="KW-0853">WD repeat</keyword>
<proteinExistence type="predicted"/>
<feature type="compositionally biased region" description="Polar residues" evidence="3">
    <location>
        <begin position="1617"/>
        <end position="1629"/>
    </location>
</feature>
<dbReference type="EMBL" id="UFQT01002956">
    <property type="protein sequence ID" value="SSX34341.1"/>
    <property type="molecule type" value="Genomic_DNA"/>
</dbReference>
<dbReference type="PROSITE" id="PS50082">
    <property type="entry name" value="WD_REPEATS_2"/>
    <property type="match status" value="2"/>
</dbReference>
<dbReference type="PROSITE" id="PS50294">
    <property type="entry name" value="WD_REPEATS_REGION"/>
    <property type="match status" value="1"/>
</dbReference>
<dbReference type="GO" id="GO:0005739">
    <property type="term" value="C:mitochondrion"/>
    <property type="evidence" value="ECO:0007669"/>
    <property type="project" value="TreeGrafter"/>
</dbReference>
<evidence type="ECO:0000256" key="1">
    <source>
        <dbReference type="ARBA" id="ARBA00004419"/>
    </source>
</evidence>
<dbReference type="InterPro" id="IPR000409">
    <property type="entry name" value="BEACH_dom"/>
</dbReference>
<dbReference type="SMART" id="SM00320">
    <property type="entry name" value="WD40"/>
    <property type="match status" value="6"/>
</dbReference>
<dbReference type="GO" id="GO:0005776">
    <property type="term" value="C:autophagosome"/>
    <property type="evidence" value="ECO:0007669"/>
    <property type="project" value="UniProtKB-SubCell"/>
</dbReference>
<feature type="domain" description="BEACH" evidence="4">
    <location>
        <begin position="324"/>
        <end position="586"/>
    </location>
</feature>
<dbReference type="Pfam" id="PF00400">
    <property type="entry name" value="WD40"/>
    <property type="match status" value="2"/>
</dbReference>
<dbReference type="PANTHER" id="PTHR44662">
    <property type="entry name" value="WD REPEAT-CONTAINING PROTEIN 81"/>
    <property type="match status" value="1"/>
</dbReference>
<dbReference type="GO" id="GO:0035014">
    <property type="term" value="F:phosphatidylinositol 3-kinase regulator activity"/>
    <property type="evidence" value="ECO:0007669"/>
    <property type="project" value="TreeGrafter"/>
</dbReference>
<evidence type="ECO:0000259" key="4">
    <source>
        <dbReference type="PROSITE" id="PS50197"/>
    </source>
</evidence>
<dbReference type="SUPFAM" id="SSF56112">
    <property type="entry name" value="Protein kinase-like (PK-like)"/>
    <property type="match status" value="1"/>
</dbReference>
<accession>A0A336MXJ9</accession>
<evidence type="ECO:0000256" key="2">
    <source>
        <dbReference type="PROSITE-ProRule" id="PRU00221"/>
    </source>
</evidence>
<feature type="compositionally biased region" description="Polar residues" evidence="3">
    <location>
        <begin position="601"/>
        <end position="627"/>
    </location>
</feature>
<organism evidence="5">
    <name type="scientific">Culicoides sonorensis</name>
    <name type="common">Biting midge</name>
    <dbReference type="NCBI Taxonomy" id="179676"/>
    <lineage>
        <taxon>Eukaryota</taxon>
        <taxon>Metazoa</taxon>
        <taxon>Ecdysozoa</taxon>
        <taxon>Arthropoda</taxon>
        <taxon>Hexapoda</taxon>
        <taxon>Insecta</taxon>
        <taxon>Pterygota</taxon>
        <taxon>Neoptera</taxon>
        <taxon>Endopterygota</taxon>
        <taxon>Diptera</taxon>
        <taxon>Nematocera</taxon>
        <taxon>Chironomoidea</taxon>
        <taxon>Ceratopogonidae</taxon>
        <taxon>Ceratopogoninae</taxon>
        <taxon>Culicoides</taxon>
        <taxon>Monoculicoides</taxon>
    </lineage>
</organism>
<reference evidence="5" key="1">
    <citation type="submission" date="2018-07" db="EMBL/GenBank/DDBJ databases">
        <authorList>
            <person name="Quirk P.G."/>
            <person name="Krulwich T.A."/>
        </authorList>
    </citation>
    <scope>NUCLEOTIDE SEQUENCE</scope>
</reference>
<evidence type="ECO:0000256" key="3">
    <source>
        <dbReference type="SAM" id="MobiDB-lite"/>
    </source>
</evidence>
<dbReference type="InterPro" id="IPR011009">
    <property type="entry name" value="Kinase-like_dom_sf"/>
</dbReference>
<evidence type="ECO:0000313" key="5">
    <source>
        <dbReference type="EMBL" id="SSX34341.1"/>
    </source>
</evidence>
<dbReference type="SMART" id="SM01026">
    <property type="entry name" value="Beach"/>
    <property type="match status" value="1"/>
</dbReference>
<dbReference type="InterPro" id="IPR001680">
    <property type="entry name" value="WD40_rpt"/>
</dbReference>
<dbReference type="OMA" id="AYEQFTP"/>
<feature type="compositionally biased region" description="Basic and acidic residues" evidence="3">
    <location>
        <begin position="582"/>
        <end position="600"/>
    </location>
</feature>
<dbReference type="GO" id="GO:0035973">
    <property type="term" value="P:aggrephagy"/>
    <property type="evidence" value="ECO:0007669"/>
    <property type="project" value="TreeGrafter"/>
</dbReference>
<dbReference type="Pfam" id="PF02138">
    <property type="entry name" value="Beach"/>
    <property type="match status" value="1"/>
</dbReference>
<comment type="subcellular location">
    <subcellularLocation>
        <location evidence="1">Cytoplasmic vesicle</location>
        <location evidence="1">Autophagosome</location>
    </subcellularLocation>
</comment>
<name>A0A336MXJ9_CULSO</name>
<protein>
    <submittedName>
        <fullName evidence="5">CSON007840 protein</fullName>
    </submittedName>
</protein>
<feature type="repeat" description="WD" evidence="2">
    <location>
        <begin position="1802"/>
        <end position="1837"/>
    </location>
</feature>